<dbReference type="EMBL" id="BMSA01000042">
    <property type="protein sequence ID" value="GGT93158.1"/>
    <property type="molecule type" value="Genomic_DNA"/>
</dbReference>
<reference evidence="2" key="2">
    <citation type="submission" date="2020-09" db="EMBL/GenBank/DDBJ databases">
        <authorList>
            <person name="Sun Q."/>
            <person name="Ohkuma M."/>
        </authorList>
    </citation>
    <scope>NUCLEOTIDE SEQUENCE</scope>
    <source>
        <strain evidence="2">JCM 4125</strain>
    </source>
</reference>
<gene>
    <name evidence="2" type="ORF">GCM10010226_83800</name>
</gene>
<feature type="compositionally biased region" description="Basic and acidic residues" evidence="1">
    <location>
        <begin position="59"/>
        <end position="69"/>
    </location>
</feature>
<dbReference type="AlphaFoldDB" id="A0A918M154"/>
<feature type="region of interest" description="Disordered" evidence="1">
    <location>
        <begin position="53"/>
        <end position="83"/>
    </location>
</feature>
<keyword evidence="3" id="KW-1185">Reference proteome</keyword>
<comment type="caution">
    <text evidence="2">The sequence shown here is derived from an EMBL/GenBank/DDBJ whole genome shotgun (WGS) entry which is preliminary data.</text>
</comment>
<name>A0A918M154_9ACTN</name>
<dbReference type="RefSeq" id="WP_189717858.1">
    <property type="nucleotide sequence ID" value="NZ_BMSA01000042.1"/>
</dbReference>
<organism evidence="2 3">
    <name type="scientific">Streptomyces phaeofaciens</name>
    <dbReference type="NCBI Taxonomy" id="68254"/>
    <lineage>
        <taxon>Bacteria</taxon>
        <taxon>Bacillati</taxon>
        <taxon>Actinomycetota</taxon>
        <taxon>Actinomycetes</taxon>
        <taxon>Kitasatosporales</taxon>
        <taxon>Streptomycetaceae</taxon>
        <taxon>Streptomyces</taxon>
    </lineage>
</organism>
<protein>
    <submittedName>
        <fullName evidence="2">Uncharacterized protein</fullName>
    </submittedName>
</protein>
<sequence length="83" mass="8808">MQLLRRIARLDIGNGVTLHYLNRGTWAIGSRDGYTANERTFDTLVKGGTARYVPGSHPARIEATDRARAGDAGGDGSGHVNAG</sequence>
<accession>A0A918M154</accession>
<evidence type="ECO:0000256" key="1">
    <source>
        <dbReference type="SAM" id="MobiDB-lite"/>
    </source>
</evidence>
<evidence type="ECO:0000313" key="3">
    <source>
        <dbReference type="Proteomes" id="UP000646776"/>
    </source>
</evidence>
<evidence type="ECO:0000313" key="2">
    <source>
        <dbReference type="EMBL" id="GGT93158.1"/>
    </source>
</evidence>
<reference evidence="2" key="1">
    <citation type="journal article" date="2014" name="Int. J. Syst. Evol. Microbiol.">
        <title>Complete genome sequence of Corynebacterium casei LMG S-19264T (=DSM 44701T), isolated from a smear-ripened cheese.</title>
        <authorList>
            <consortium name="US DOE Joint Genome Institute (JGI-PGF)"/>
            <person name="Walter F."/>
            <person name="Albersmeier A."/>
            <person name="Kalinowski J."/>
            <person name="Ruckert C."/>
        </authorList>
    </citation>
    <scope>NUCLEOTIDE SEQUENCE</scope>
    <source>
        <strain evidence="2">JCM 4125</strain>
    </source>
</reference>
<dbReference type="Proteomes" id="UP000646776">
    <property type="component" value="Unassembled WGS sequence"/>
</dbReference>
<proteinExistence type="predicted"/>